<dbReference type="Pfam" id="PF13491">
    <property type="entry name" value="FtsK_4TM"/>
    <property type="match status" value="1"/>
</dbReference>
<dbReference type="InterPro" id="IPR036388">
    <property type="entry name" value="WH-like_DNA-bd_sf"/>
</dbReference>
<evidence type="ECO:0000256" key="8">
    <source>
        <dbReference type="ARBA" id="ARBA00022840"/>
    </source>
</evidence>
<dbReference type="GO" id="GO:0005886">
    <property type="term" value="C:plasma membrane"/>
    <property type="evidence" value="ECO:0007669"/>
    <property type="project" value="UniProtKB-SubCell"/>
</dbReference>
<evidence type="ECO:0000313" key="17">
    <source>
        <dbReference type="EMBL" id="TWI88911.1"/>
    </source>
</evidence>
<dbReference type="InterPro" id="IPR036390">
    <property type="entry name" value="WH_DNA-bd_sf"/>
</dbReference>
<keyword evidence="18" id="KW-1185">Reference proteome</keyword>
<dbReference type="InterPro" id="IPR025199">
    <property type="entry name" value="FtsK_4TM"/>
</dbReference>
<evidence type="ECO:0000256" key="13">
    <source>
        <dbReference type="PROSITE-ProRule" id="PRU00289"/>
    </source>
</evidence>
<dbReference type="PANTHER" id="PTHR22683">
    <property type="entry name" value="SPORULATION PROTEIN RELATED"/>
    <property type="match status" value="1"/>
</dbReference>
<gene>
    <name evidence="17" type="ORF">LX66_3001</name>
</gene>
<comment type="similarity">
    <text evidence="2">Belongs to the FtsK/SpoIIIE/SftA family.</text>
</comment>
<comment type="caution">
    <text evidence="17">The sequence shown here is derived from an EMBL/GenBank/DDBJ whole genome shotgun (WGS) entry which is preliminary data.</text>
</comment>
<name>A0A562T5U2_CHIJA</name>
<evidence type="ECO:0000256" key="1">
    <source>
        <dbReference type="ARBA" id="ARBA00004651"/>
    </source>
</evidence>
<dbReference type="Pfam" id="PF17854">
    <property type="entry name" value="FtsK_alpha"/>
    <property type="match status" value="1"/>
</dbReference>
<dbReference type="RefSeq" id="WP_145714840.1">
    <property type="nucleotide sequence ID" value="NZ_BAAAFY010000001.1"/>
</dbReference>
<sequence>MSKNKLKSEKPESKKLRSSAPDANTLKKDKEAEVKVKELVKDERTHKVLGMICLLLSVYFFIAFTSYLFTWQEDQDKVFRYSADVLFMTDLKVDNLLGRLGAFVSHWFFYRGVGVASYFFCYLFFILGINFIVGRRVFRIWRNIKHILFGLLFISTGMAFIAIHDGFPWGGALGDAINRWSIGFIGKTGTALLLIVAGLSWLIWKFNFDFKWPERKPRPPRAVPEPAPAPVSTAAATAMVAAEPSAKRRNALKGDGGVMVIPPNADNEPEEDTDMQLVEREQAPAGPGITYIPPAPDIPLEEEEEPAAAEEPEEEEEAGPLLYIEETVEPAPKKKRTPPEEVAFEIKELKDAEEDLPEDVELVREPVHADPYDPMLDLRDYQYPGLEMLESHVNEKVVQDAGELEKNKNQIIDTLKNYDISIQKISATVGPTVTLYEIVPAAGVRISRIKNLEDDIALSLAALGIRIIAPIPGKGTIGIEVPNVKKSIVSLKALLASEKFQHNNMDLPIAIGKKIDNENFIADLAKMPHLLMAGATGQGKSVGINTLLVSLLYKKHPSQLKFVLVDPKKVELSLYKLIEKHFLAKLPGEEDAIITDTKKVIHTLNALCIEMDVRYDLLKEAGTRNIREYNHKFVQRRLNPQKGHRYLPFIVLVIDEFADLIMTAGKEVEMPIARLAQLARAVGIHLIIATQRPSVNIITGTIKANFPARIAFKVSSKIDSRTILDIGGAEQLIGQGDMLVSFNGELVRLQCAFVDTPEVEKVAEFIGDQRGYPEAFMLPEYVDEKELEGKEFSLQDRDPLFEEAARVIVQNQQGSTSLLQRRMKLGYNRAGRLMDQLEQAGIVGPNMGSKARDVMVKTEADLEEILNTL</sequence>
<evidence type="ECO:0000256" key="14">
    <source>
        <dbReference type="SAM" id="MobiDB-lite"/>
    </source>
</evidence>
<dbReference type="PROSITE" id="PS50901">
    <property type="entry name" value="FTSK"/>
    <property type="match status" value="1"/>
</dbReference>
<dbReference type="Pfam" id="PF09397">
    <property type="entry name" value="FtsK_gamma"/>
    <property type="match status" value="1"/>
</dbReference>
<keyword evidence="7" id="KW-0159">Chromosome partition</keyword>
<keyword evidence="11 15" id="KW-0472">Membrane</keyword>
<dbReference type="InterPro" id="IPR018541">
    <property type="entry name" value="Ftsk_gamma"/>
</dbReference>
<dbReference type="Gene3D" id="1.10.10.10">
    <property type="entry name" value="Winged helix-like DNA-binding domain superfamily/Winged helix DNA-binding domain"/>
    <property type="match status" value="1"/>
</dbReference>
<evidence type="ECO:0000256" key="7">
    <source>
        <dbReference type="ARBA" id="ARBA00022829"/>
    </source>
</evidence>
<feature type="transmembrane region" description="Helical" evidence="15">
    <location>
        <begin position="108"/>
        <end position="134"/>
    </location>
</feature>
<reference evidence="17 18" key="1">
    <citation type="journal article" date="2013" name="Stand. Genomic Sci.">
        <title>Genomic Encyclopedia of Type Strains, Phase I: The one thousand microbial genomes (KMG-I) project.</title>
        <authorList>
            <person name="Kyrpides N.C."/>
            <person name="Woyke T."/>
            <person name="Eisen J.A."/>
            <person name="Garrity G."/>
            <person name="Lilburn T.G."/>
            <person name="Beck B.J."/>
            <person name="Whitman W.B."/>
            <person name="Hugenholtz P."/>
            <person name="Klenk H.P."/>
        </authorList>
    </citation>
    <scope>NUCLEOTIDE SEQUENCE [LARGE SCALE GENOMIC DNA]</scope>
    <source>
        <strain evidence="17 18">DSM 13484</strain>
    </source>
</reference>
<feature type="region of interest" description="Disordered" evidence="14">
    <location>
        <begin position="1"/>
        <end position="27"/>
    </location>
</feature>
<dbReference type="Gene3D" id="3.30.980.40">
    <property type="match status" value="1"/>
</dbReference>
<dbReference type="GO" id="GO:0005524">
    <property type="term" value="F:ATP binding"/>
    <property type="evidence" value="ECO:0007669"/>
    <property type="project" value="UniProtKB-UniRule"/>
</dbReference>
<feature type="transmembrane region" description="Helical" evidence="15">
    <location>
        <begin position="146"/>
        <end position="164"/>
    </location>
</feature>
<dbReference type="InterPro" id="IPR002543">
    <property type="entry name" value="FtsK_dom"/>
</dbReference>
<keyword evidence="12" id="KW-0131">Cell cycle</keyword>
<dbReference type="GO" id="GO:0051301">
    <property type="term" value="P:cell division"/>
    <property type="evidence" value="ECO:0007669"/>
    <property type="project" value="UniProtKB-KW"/>
</dbReference>
<evidence type="ECO:0000313" key="18">
    <source>
        <dbReference type="Proteomes" id="UP000316778"/>
    </source>
</evidence>
<dbReference type="Gene3D" id="3.40.50.300">
    <property type="entry name" value="P-loop containing nucleotide triphosphate hydrolases"/>
    <property type="match status" value="1"/>
</dbReference>
<evidence type="ECO:0000256" key="10">
    <source>
        <dbReference type="ARBA" id="ARBA00023125"/>
    </source>
</evidence>
<dbReference type="SMART" id="SM00843">
    <property type="entry name" value="Ftsk_gamma"/>
    <property type="match status" value="1"/>
</dbReference>
<dbReference type="GO" id="GO:0003677">
    <property type="term" value="F:DNA binding"/>
    <property type="evidence" value="ECO:0007669"/>
    <property type="project" value="UniProtKB-KW"/>
</dbReference>
<accession>A0A562T5U2</accession>
<dbReference type="InterPro" id="IPR050206">
    <property type="entry name" value="FtsK/SpoIIIE/SftA"/>
</dbReference>
<keyword evidence="6 13" id="KW-0547">Nucleotide-binding</keyword>
<feature type="compositionally biased region" description="Acidic residues" evidence="14">
    <location>
        <begin position="299"/>
        <end position="318"/>
    </location>
</feature>
<feature type="region of interest" description="Disordered" evidence="14">
    <location>
        <begin position="251"/>
        <end position="339"/>
    </location>
</feature>
<evidence type="ECO:0000256" key="15">
    <source>
        <dbReference type="SAM" id="Phobius"/>
    </source>
</evidence>
<dbReference type="OrthoDB" id="9807790at2"/>
<feature type="transmembrane region" description="Helical" evidence="15">
    <location>
        <begin position="48"/>
        <end position="69"/>
    </location>
</feature>
<keyword evidence="10" id="KW-0238">DNA-binding</keyword>
<keyword evidence="9 15" id="KW-1133">Transmembrane helix</keyword>
<evidence type="ECO:0000256" key="12">
    <source>
        <dbReference type="ARBA" id="ARBA00023306"/>
    </source>
</evidence>
<dbReference type="AlphaFoldDB" id="A0A562T5U2"/>
<dbReference type="SUPFAM" id="SSF52540">
    <property type="entry name" value="P-loop containing nucleoside triphosphate hydrolases"/>
    <property type="match status" value="1"/>
</dbReference>
<comment type="subcellular location">
    <subcellularLocation>
        <location evidence="1">Cell membrane</location>
        <topology evidence="1">Multi-pass membrane protein</topology>
    </subcellularLocation>
</comment>
<dbReference type="GO" id="GO:0007059">
    <property type="term" value="P:chromosome segregation"/>
    <property type="evidence" value="ECO:0007669"/>
    <property type="project" value="UniProtKB-KW"/>
</dbReference>
<evidence type="ECO:0000256" key="6">
    <source>
        <dbReference type="ARBA" id="ARBA00022741"/>
    </source>
</evidence>
<evidence type="ECO:0000256" key="9">
    <source>
        <dbReference type="ARBA" id="ARBA00022989"/>
    </source>
</evidence>
<proteinExistence type="inferred from homology"/>
<evidence type="ECO:0000256" key="2">
    <source>
        <dbReference type="ARBA" id="ARBA00006474"/>
    </source>
</evidence>
<dbReference type="Pfam" id="PF01580">
    <property type="entry name" value="FtsK_SpoIIIE"/>
    <property type="match status" value="1"/>
</dbReference>
<organism evidence="17 18">
    <name type="scientific">Chitinophaga japonensis</name>
    <name type="common">Flexibacter japonensis</name>
    <dbReference type="NCBI Taxonomy" id="104662"/>
    <lineage>
        <taxon>Bacteria</taxon>
        <taxon>Pseudomonadati</taxon>
        <taxon>Bacteroidota</taxon>
        <taxon>Chitinophagia</taxon>
        <taxon>Chitinophagales</taxon>
        <taxon>Chitinophagaceae</taxon>
        <taxon>Chitinophaga</taxon>
    </lineage>
</organism>
<feature type="compositionally biased region" description="Basic and acidic residues" evidence="14">
    <location>
        <begin position="1"/>
        <end position="15"/>
    </location>
</feature>
<evidence type="ECO:0000256" key="4">
    <source>
        <dbReference type="ARBA" id="ARBA00022618"/>
    </source>
</evidence>
<dbReference type="Proteomes" id="UP000316778">
    <property type="component" value="Unassembled WGS sequence"/>
</dbReference>
<keyword evidence="3" id="KW-1003">Cell membrane</keyword>
<keyword evidence="5 15" id="KW-0812">Transmembrane</keyword>
<dbReference type="InterPro" id="IPR041027">
    <property type="entry name" value="FtsK_alpha"/>
</dbReference>
<evidence type="ECO:0000259" key="16">
    <source>
        <dbReference type="PROSITE" id="PS50901"/>
    </source>
</evidence>
<dbReference type="InterPro" id="IPR027417">
    <property type="entry name" value="P-loop_NTPase"/>
</dbReference>
<keyword evidence="8 13" id="KW-0067">ATP-binding</keyword>
<evidence type="ECO:0000256" key="3">
    <source>
        <dbReference type="ARBA" id="ARBA00022475"/>
    </source>
</evidence>
<dbReference type="PANTHER" id="PTHR22683:SF41">
    <property type="entry name" value="DNA TRANSLOCASE FTSK"/>
    <property type="match status" value="1"/>
</dbReference>
<evidence type="ECO:0000256" key="5">
    <source>
        <dbReference type="ARBA" id="ARBA00022692"/>
    </source>
</evidence>
<feature type="domain" description="FtsK" evidence="16">
    <location>
        <begin position="517"/>
        <end position="721"/>
    </location>
</feature>
<dbReference type="SUPFAM" id="SSF46785">
    <property type="entry name" value="Winged helix' DNA-binding domain"/>
    <property type="match status" value="1"/>
</dbReference>
<protein>
    <submittedName>
        <fullName evidence="17">S-DNA-T family DNA segregation ATPase FtsK/SpoIIIE</fullName>
    </submittedName>
</protein>
<feature type="binding site" evidence="13">
    <location>
        <begin position="534"/>
        <end position="541"/>
    </location>
    <ligand>
        <name>ATP</name>
        <dbReference type="ChEBI" id="CHEBI:30616"/>
    </ligand>
</feature>
<dbReference type="EMBL" id="VLLG01000003">
    <property type="protein sequence ID" value="TWI88911.1"/>
    <property type="molecule type" value="Genomic_DNA"/>
</dbReference>
<evidence type="ECO:0000256" key="11">
    <source>
        <dbReference type="ARBA" id="ARBA00023136"/>
    </source>
</evidence>
<keyword evidence="4" id="KW-0132">Cell division</keyword>